<evidence type="ECO:0000256" key="1">
    <source>
        <dbReference type="ARBA" id="ARBA00001933"/>
    </source>
</evidence>
<name>A0A839SS89_9PROT</name>
<dbReference type="EMBL" id="JACHXA010000001">
    <property type="protein sequence ID" value="MBB3063763.1"/>
    <property type="molecule type" value="Genomic_DNA"/>
</dbReference>
<keyword evidence="2" id="KW-0663">Pyridoxal phosphate</keyword>
<proteinExistence type="predicted"/>
<dbReference type="InterPro" id="IPR015422">
    <property type="entry name" value="PyrdxlP-dep_Trfase_small"/>
</dbReference>
<keyword evidence="4" id="KW-0808">Transferase</keyword>
<dbReference type="Proteomes" id="UP000581135">
    <property type="component" value="Unassembled WGS sequence"/>
</dbReference>
<dbReference type="RefSeq" id="WP_183414583.1">
    <property type="nucleotide sequence ID" value="NZ_JACHXA010000001.1"/>
</dbReference>
<dbReference type="InterPro" id="IPR015421">
    <property type="entry name" value="PyrdxlP-dep_Trfase_major"/>
</dbReference>
<sequence length="366" mass="39477">MTLNSQSRELASLRLYEAETSVETIALRYGLEASAVIDFSLNVNPLGSPPSAIAAASAALERSNLYPDINFQRLRSALAARHELSEECLFFGAGLDDVIKLLLQAWTSEGDKVLIHIPTFPRYELEARLRGCTLVVVENDPPEEISTAAIARELTASDIALAFICTPNNPTGATVSNDDIERMARRHPDTIFIIDEALIYPSEDGAMPLARKHDNIVVLRTFSKYFGLAGLRIGYAVAPSSLVRVAEVGRPPFNMAASAVCAAAAALADTTFLPACKAQFRNEVAWFLERVASIPRLSIRGGNANMLLLDIGDRDPGVAAAELAANGIVVADATSFRGLEKHNVLRVSLRGHAENLKLISALEALQ</sequence>
<comment type="caution">
    <text evidence="4">The sequence shown here is derived from an EMBL/GenBank/DDBJ whole genome shotgun (WGS) entry which is preliminary data.</text>
</comment>
<dbReference type="InterPro" id="IPR015424">
    <property type="entry name" value="PyrdxlP-dep_Trfase"/>
</dbReference>
<dbReference type="CDD" id="cd00609">
    <property type="entry name" value="AAT_like"/>
    <property type="match status" value="1"/>
</dbReference>
<protein>
    <submittedName>
        <fullName evidence="4">Histidinol-phosphate aminotransferase</fullName>
    </submittedName>
</protein>
<keyword evidence="4" id="KW-0032">Aminotransferase</keyword>
<dbReference type="PANTHER" id="PTHR42885:SF1">
    <property type="entry name" value="THREONINE-PHOSPHATE DECARBOXYLASE"/>
    <property type="match status" value="1"/>
</dbReference>
<dbReference type="SUPFAM" id="SSF53383">
    <property type="entry name" value="PLP-dependent transferases"/>
    <property type="match status" value="1"/>
</dbReference>
<accession>A0A839SS89</accession>
<keyword evidence="5" id="KW-1185">Reference proteome</keyword>
<dbReference type="PANTHER" id="PTHR42885">
    <property type="entry name" value="HISTIDINOL-PHOSPHATE AMINOTRANSFERASE-RELATED"/>
    <property type="match status" value="1"/>
</dbReference>
<dbReference type="Gene3D" id="3.90.1150.10">
    <property type="entry name" value="Aspartate Aminotransferase, domain 1"/>
    <property type="match status" value="1"/>
</dbReference>
<gene>
    <name evidence="4" type="ORF">FHR98_000028</name>
</gene>
<dbReference type="InterPro" id="IPR004839">
    <property type="entry name" value="Aminotransferase_I/II_large"/>
</dbReference>
<evidence type="ECO:0000256" key="2">
    <source>
        <dbReference type="ARBA" id="ARBA00022898"/>
    </source>
</evidence>
<evidence type="ECO:0000259" key="3">
    <source>
        <dbReference type="Pfam" id="PF00155"/>
    </source>
</evidence>
<dbReference type="GO" id="GO:0008483">
    <property type="term" value="F:transaminase activity"/>
    <property type="evidence" value="ECO:0007669"/>
    <property type="project" value="UniProtKB-KW"/>
</dbReference>
<dbReference type="GO" id="GO:0030170">
    <property type="term" value="F:pyridoxal phosphate binding"/>
    <property type="evidence" value="ECO:0007669"/>
    <property type="project" value="InterPro"/>
</dbReference>
<feature type="domain" description="Aminotransferase class I/classII large" evidence="3">
    <location>
        <begin position="36"/>
        <end position="357"/>
    </location>
</feature>
<organism evidence="4 5">
    <name type="scientific">Limibacillus halophilus</name>
    <dbReference type="NCBI Taxonomy" id="1579333"/>
    <lineage>
        <taxon>Bacteria</taxon>
        <taxon>Pseudomonadati</taxon>
        <taxon>Pseudomonadota</taxon>
        <taxon>Alphaproteobacteria</taxon>
        <taxon>Rhodospirillales</taxon>
        <taxon>Rhodovibrionaceae</taxon>
        <taxon>Limibacillus</taxon>
    </lineage>
</organism>
<dbReference type="Pfam" id="PF00155">
    <property type="entry name" value="Aminotran_1_2"/>
    <property type="match status" value="1"/>
</dbReference>
<dbReference type="Gene3D" id="3.40.640.10">
    <property type="entry name" value="Type I PLP-dependent aspartate aminotransferase-like (Major domain)"/>
    <property type="match status" value="1"/>
</dbReference>
<evidence type="ECO:0000313" key="4">
    <source>
        <dbReference type="EMBL" id="MBB3063763.1"/>
    </source>
</evidence>
<comment type="cofactor">
    <cofactor evidence="1">
        <name>pyridoxal 5'-phosphate</name>
        <dbReference type="ChEBI" id="CHEBI:597326"/>
    </cofactor>
</comment>
<reference evidence="4 5" key="1">
    <citation type="submission" date="2020-08" db="EMBL/GenBank/DDBJ databases">
        <title>Genomic Encyclopedia of Type Strains, Phase III (KMG-III): the genomes of soil and plant-associated and newly described type strains.</title>
        <authorList>
            <person name="Whitman W."/>
        </authorList>
    </citation>
    <scope>NUCLEOTIDE SEQUENCE [LARGE SCALE GENOMIC DNA]</scope>
    <source>
        <strain evidence="4 5">CECT 8803</strain>
    </source>
</reference>
<evidence type="ECO:0000313" key="5">
    <source>
        <dbReference type="Proteomes" id="UP000581135"/>
    </source>
</evidence>
<dbReference type="AlphaFoldDB" id="A0A839SS89"/>